<accession>A0ABR3PJ40</accession>
<name>A0ABR3PJ40_9PEZI</name>
<dbReference type="RefSeq" id="XP_069202417.1">
    <property type="nucleotide sequence ID" value="XM_069343867.1"/>
</dbReference>
<feature type="region of interest" description="Disordered" evidence="1">
    <location>
        <begin position="1"/>
        <end position="143"/>
    </location>
</feature>
<evidence type="ECO:0000313" key="3">
    <source>
        <dbReference type="Proteomes" id="UP001562354"/>
    </source>
</evidence>
<feature type="compositionally biased region" description="Basic and acidic residues" evidence="1">
    <location>
        <begin position="26"/>
        <end position="38"/>
    </location>
</feature>
<evidence type="ECO:0000313" key="2">
    <source>
        <dbReference type="EMBL" id="KAL1306144.1"/>
    </source>
</evidence>
<gene>
    <name evidence="2" type="ORF">AAFC00_004256</name>
</gene>
<reference evidence="2 3" key="1">
    <citation type="submission" date="2024-07" db="EMBL/GenBank/DDBJ databases">
        <title>Draft sequence of the Neodothiora populina.</title>
        <authorList>
            <person name="Drown D.D."/>
            <person name="Schuette U.S."/>
            <person name="Buechlein A.B."/>
            <person name="Rusch D.R."/>
            <person name="Winton L.W."/>
            <person name="Adams G.A."/>
        </authorList>
    </citation>
    <scope>NUCLEOTIDE SEQUENCE [LARGE SCALE GENOMIC DNA]</scope>
    <source>
        <strain evidence="2 3">CPC 39397</strain>
    </source>
</reference>
<feature type="compositionally biased region" description="Low complexity" evidence="1">
    <location>
        <begin position="66"/>
        <end position="78"/>
    </location>
</feature>
<protein>
    <submittedName>
        <fullName evidence="2">Uncharacterized protein</fullName>
    </submittedName>
</protein>
<dbReference type="GeneID" id="95977956"/>
<feature type="compositionally biased region" description="Gly residues" evidence="1">
    <location>
        <begin position="133"/>
        <end position="143"/>
    </location>
</feature>
<organism evidence="2 3">
    <name type="scientific">Neodothiora populina</name>
    <dbReference type="NCBI Taxonomy" id="2781224"/>
    <lineage>
        <taxon>Eukaryota</taxon>
        <taxon>Fungi</taxon>
        <taxon>Dikarya</taxon>
        <taxon>Ascomycota</taxon>
        <taxon>Pezizomycotina</taxon>
        <taxon>Dothideomycetes</taxon>
        <taxon>Dothideomycetidae</taxon>
        <taxon>Dothideales</taxon>
        <taxon>Dothioraceae</taxon>
        <taxon>Neodothiora</taxon>
    </lineage>
</organism>
<proteinExistence type="predicted"/>
<keyword evidence="3" id="KW-1185">Reference proteome</keyword>
<comment type="caution">
    <text evidence="2">The sequence shown here is derived from an EMBL/GenBank/DDBJ whole genome shotgun (WGS) entry which is preliminary data.</text>
</comment>
<dbReference type="Proteomes" id="UP001562354">
    <property type="component" value="Unassembled WGS sequence"/>
</dbReference>
<dbReference type="EMBL" id="JBFMKM010000005">
    <property type="protein sequence ID" value="KAL1306144.1"/>
    <property type="molecule type" value="Genomic_DNA"/>
</dbReference>
<sequence>MTEADINTTAERRVSFGIGGAGNLRRPSDRERAQKELEELTAINTRTNADAGGTSDDVHSSHRRTSLWSLSSADSSSGSGLGGSTKEVLNKLFRRGSKTEPETTSGAAGGEGGVSHSDVGFEGQGARMSGFPDAGGAGSVLEK</sequence>
<evidence type="ECO:0000256" key="1">
    <source>
        <dbReference type="SAM" id="MobiDB-lite"/>
    </source>
</evidence>